<dbReference type="InterPro" id="IPR050553">
    <property type="entry name" value="Thioredoxin_ResA/DsbE_sf"/>
</dbReference>
<keyword evidence="2" id="KW-0201">Cytochrome c-type biogenesis</keyword>
<comment type="caution">
    <text evidence="6">The sequence shown here is derived from an EMBL/GenBank/DDBJ whole genome shotgun (WGS) entry which is preliminary data.</text>
</comment>
<keyword evidence="4" id="KW-0676">Redox-active center</keyword>
<protein>
    <submittedName>
        <fullName evidence="6">AhpC/TSA family protein</fullName>
    </submittedName>
</protein>
<evidence type="ECO:0000313" key="7">
    <source>
        <dbReference type="Proteomes" id="UP000310314"/>
    </source>
</evidence>
<dbReference type="PROSITE" id="PS51257">
    <property type="entry name" value="PROKAR_LIPOPROTEIN"/>
    <property type="match status" value="1"/>
</dbReference>
<dbReference type="AlphaFoldDB" id="A0A5S3PMT6"/>
<dbReference type="GO" id="GO:0016491">
    <property type="term" value="F:oxidoreductase activity"/>
    <property type="evidence" value="ECO:0007669"/>
    <property type="project" value="InterPro"/>
</dbReference>
<dbReference type="PANTHER" id="PTHR42852">
    <property type="entry name" value="THIOL:DISULFIDE INTERCHANGE PROTEIN DSBE"/>
    <property type="match status" value="1"/>
</dbReference>
<dbReference type="InterPro" id="IPR036249">
    <property type="entry name" value="Thioredoxin-like_sf"/>
</dbReference>
<dbReference type="GO" id="GO:0016209">
    <property type="term" value="F:antioxidant activity"/>
    <property type="evidence" value="ECO:0007669"/>
    <property type="project" value="InterPro"/>
</dbReference>
<evidence type="ECO:0000259" key="5">
    <source>
        <dbReference type="PROSITE" id="PS51352"/>
    </source>
</evidence>
<proteinExistence type="predicted"/>
<dbReference type="Pfam" id="PF14289">
    <property type="entry name" value="DUF4369"/>
    <property type="match status" value="1"/>
</dbReference>
<feature type="domain" description="Thioredoxin" evidence="5">
    <location>
        <begin position="257"/>
        <end position="407"/>
    </location>
</feature>
<evidence type="ECO:0000256" key="2">
    <source>
        <dbReference type="ARBA" id="ARBA00022748"/>
    </source>
</evidence>
<dbReference type="RefSeq" id="WP_138658672.1">
    <property type="nucleotide sequence ID" value="NZ_VATY01000003.1"/>
</dbReference>
<gene>
    <name evidence="6" type="ORF">FEE95_14190</name>
</gene>
<evidence type="ECO:0000313" key="6">
    <source>
        <dbReference type="EMBL" id="TMM55803.1"/>
    </source>
</evidence>
<sequence length="409" mass="46460">MKKAISYFIGMLLLSSCADDSKKKGNTSTALKENAFTLIGKVSGMEDGNLYLKNTEKDSTAIIKVKDGNFEFTGKIDDLVEKRFLYIDNPNGNSNPLETLYLERGEQILSVDVENVTSLELQGSKTQQDYYDFHKGKDSLKAPYLNIFRQADSLYDRIDSLMVLKNRDADQIATLNSQLDEVDSKLDDYYDSLDNYELIWVKNNTSSYFGLEKLDDELALSPDYNQIFGKFEMFSEQLKNTKLGKSIKERLERFKSSSIGTLAPDFSTEDIYGDKMTLSDFKGKYVLLDFWATWCKPCREGNPHLIKLYKKYQSKGFEIIGIADDEKRQKLWREAIEKDGIGMWKHVLRGNGKNDTVDQTDLAELYAVGALPTKVLVDRNGIIIHRSLGSGADEEAEMDALFSEIFNGN</sequence>
<dbReference type="InterPro" id="IPR000866">
    <property type="entry name" value="AhpC/TSA"/>
</dbReference>
<dbReference type="GO" id="GO:0030313">
    <property type="term" value="C:cell envelope"/>
    <property type="evidence" value="ECO:0007669"/>
    <property type="project" value="UniProtKB-SubCell"/>
</dbReference>
<dbReference type="Gene3D" id="3.40.30.10">
    <property type="entry name" value="Glutaredoxin"/>
    <property type="match status" value="1"/>
</dbReference>
<dbReference type="InterPro" id="IPR013766">
    <property type="entry name" value="Thioredoxin_domain"/>
</dbReference>
<accession>A0A5S3PMT6</accession>
<keyword evidence="3" id="KW-1015">Disulfide bond</keyword>
<comment type="subcellular location">
    <subcellularLocation>
        <location evidence="1">Cell envelope</location>
    </subcellularLocation>
</comment>
<dbReference type="Pfam" id="PF00578">
    <property type="entry name" value="AhpC-TSA"/>
    <property type="match status" value="1"/>
</dbReference>
<evidence type="ECO:0000256" key="3">
    <source>
        <dbReference type="ARBA" id="ARBA00023157"/>
    </source>
</evidence>
<evidence type="ECO:0000256" key="4">
    <source>
        <dbReference type="ARBA" id="ARBA00023284"/>
    </source>
</evidence>
<dbReference type="OrthoDB" id="1069091at2"/>
<evidence type="ECO:0000256" key="1">
    <source>
        <dbReference type="ARBA" id="ARBA00004196"/>
    </source>
</evidence>
<dbReference type="EMBL" id="VATY01000003">
    <property type="protein sequence ID" value="TMM55803.1"/>
    <property type="molecule type" value="Genomic_DNA"/>
</dbReference>
<name>A0A5S3PMT6_9FLAO</name>
<dbReference type="CDD" id="cd02966">
    <property type="entry name" value="TlpA_like_family"/>
    <property type="match status" value="1"/>
</dbReference>
<dbReference type="Proteomes" id="UP000310314">
    <property type="component" value="Unassembled WGS sequence"/>
</dbReference>
<keyword evidence="7" id="KW-1185">Reference proteome</keyword>
<reference evidence="6 7" key="1">
    <citation type="submission" date="2019-05" db="EMBL/GenBank/DDBJ databases">
        <authorList>
            <person name="Zhang J.-Y."/>
            <person name="Feg X."/>
            <person name="Du Z.-J."/>
        </authorList>
    </citation>
    <scope>NUCLEOTIDE SEQUENCE [LARGE SCALE GENOMIC DNA]</scope>
    <source>
        <strain evidence="6 7">RZ26</strain>
    </source>
</reference>
<dbReference type="PANTHER" id="PTHR42852:SF6">
    <property type="entry name" value="THIOL:DISULFIDE INTERCHANGE PROTEIN DSBE"/>
    <property type="match status" value="1"/>
</dbReference>
<dbReference type="GO" id="GO:0017004">
    <property type="term" value="P:cytochrome complex assembly"/>
    <property type="evidence" value="ECO:0007669"/>
    <property type="project" value="UniProtKB-KW"/>
</dbReference>
<dbReference type="InterPro" id="IPR025380">
    <property type="entry name" value="DUF4369"/>
</dbReference>
<dbReference type="PROSITE" id="PS51352">
    <property type="entry name" value="THIOREDOXIN_2"/>
    <property type="match status" value="1"/>
</dbReference>
<dbReference type="SUPFAM" id="SSF52833">
    <property type="entry name" value="Thioredoxin-like"/>
    <property type="match status" value="1"/>
</dbReference>
<organism evidence="6 7">
    <name type="scientific">Maribacter algarum</name>
    <name type="common">ex Zhang et al. 2020</name>
    <dbReference type="NCBI Taxonomy" id="2578118"/>
    <lineage>
        <taxon>Bacteria</taxon>
        <taxon>Pseudomonadati</taxon>
        <taxon>Bacteroidota</taxon>
        <taxon>Flavobacteriia</taxon>
        <taxon>Flavobacteriales</taxon>
        <taxon>Flavobacteriaceae</taxon>
        <taxon>Maribacter</taxon>
    </lineage>
</organism>